<sequence>MWFEARKQEKKIRSIMIDHKKRAERRRLFYERIVSCLHFKMYHLFLQCKIIFHALRWNFLILFVEAYAAEDPDVQKQVI</sequence>
<reference evidence="1 2" key="2">
    <citation type="submission" date="2018-11" db="EMBL/GenBank/DDBJ databases">
        <authorList>
            <consortium name="Pathogen Informatics"/>
        </authorList>
    </citation>
    <scope>NUCLEOTIDE SEQUENCE [LARGE SCALE GENOMIC DNA]</scope>
</reference>
<protein>
    <submittedName>
        <fullName evidence="1 3">Uncharacterized protein</fullName>
    </submittedName>
</protein>
<evidence type="ECO:0000313" key="1">
    <source>
        <dbReference type="EMBL" id="VDO85876.1"/>
    </source>
</evidence>
<dbReference type="EMBL" id="UZAM01002273">
    <property type="protein sequence ID" value="VDO85876.1"/>
    <property type="molecule type" value="Genomic_DNA"/>
</dbReference>
<reference evidence="3" key="1">
    <citation type="submission" date="2016-06" db="UniProtKB">
        <authorList>
            <consortium name="WormBaseParasite"/>
        </authorList>
    </citation>
    <scope>IDENTIFICATION</scope>
</reference>
<accession>A0A183IAH6</accession>
<keyword evidence="2" id="KW-1185">Reference proteome</keyword>
<proteinExistence type="predicted"/>
<name>A0A183IAH6_9BILA</name>
<dbReference type="OrthoDB" id="10070965at2759"/>
<evidence type="ECO:0000313" key="2">
    <source>
        <dbReference type="Proteomes" id="UP000270296"/>
    </source>
</evidence>
<organism evidence="3">
    <name type="scientific">Soboliphyme baturini</name>
    <dbReference type="NCBI Taxonomy" id="241478"/>
    <lineage>
        <taxon>Eukaryota</taxon>
        <taxon>Metazoa</taxon>
        <taxon>Ecdysozoa</taxon>
        <taxon>Nematoda</taxon>
        <taxon>Enoplea</taxon>
        <taxon>Dorylaimia</taxon>
        <taxon>Dioctophymatida</taxon>
        <taxon>Dioctophymatoidea</taxon>
        <taxon>Soboliphymatidae</taxon>
        <taxon>Soboliphyme</taxon>
    </lineage>
</organism>
<dbReference type="AlphaFoldDB" id="A0A183IAH6"/>
<dbReference type="WBParaSite" id="SBAD_0000064301-mRNA-1">
    <property type="protein sequence ID" value="SBAD_0000064301-mRNA-1"/>
    <property type="gene ID" value="SBAD_0000064301"/>
</dbReference>
<dbReference type="Proteomes" id="UP000270296">
    <property type="component" value="Unassembled WGS sequence"/>
</dbReference>
<evidence type="ECO:0000313" key="3">
    <source>
        <dbReference type="WBParaSite" id="SBAD_0000064301-mRNA-1"/>
    </source>
</evidence>
<gene>
    <name evidence="1" type="ORF">SBAD_LOCUS620</name>
</gene>